<evidence type="ECO:0000313" key="1">
    <source>
        <dbReference type="EMBL" id="AYE36704.1"/>
    </source>
</evidence>
<dbReference type="RefSeq" id="WP_120104624.1">
    <property type="nucleotide sequence ID" value="NZ_CP028884.1"/>
</dbReference>
<name>A0A386PM62_9SPIR</name>
<protein>
    <submittedName>
        <fullName evidence="1">Uncharacterized protein</fullName>
    </submittedName>
</protein>
<sequence>MKRIILFLSLSLIYMNLFSEELDELEIKGLDFSFDANYLSLPNTFEFALDIIHNDSKISPFIDMGTDYYQVMLFGTGLAYAFRSFSSKLFYEIRIPFNLNSKSIEHIGNLSLGYNFDYLKVENTLRIGLINHLLKAMGDLKHKYLNTLTLENKVDFLAPIYYSEFQRAESRVSFIYKYLPESQDQLYRVHWNFKYLLSIPFGEIGLKSDFLKTDSLTETDLNTRIDYNSLNFYPVALPFSNNANNSFNTIFNFGFEYRIFFLEYLRNVASDLFLVLSFDTGYGLSDNFLDNGRFLYISSLGIGYKLFKEIPFVFKVGINQDKQLLFGFVVSSIIFDI</sequence>
<dbReference type="Proteomes" id="UP000275571">
    <property type="component" value="Chromosome"/>
</dbReference>
<organism evidence="1 2">
    <name type="scientific">Borrelia turcica IST7</name>
    <dbReference type="NCBI Taxonomy" id="1104446"/>
    <lineage>
        <taxon>Bacteria</taxon>
        <taxon>Pseudomonadati</taxon>
        <taxon>Spirochaetota</taxon>
        <taxon>Spirochaetia</taxon>
        <taxon>Spirochaetales</taxon>
        <taxon>Borreliaceae</taxon>
        <taxon>Borrelia</taxon>
    </lineage>
</organism>
<dbReference type="KEGG" id="btur:DB313_04530"/>
<proteinExistence type="predicted"/>
<dbReference type="OrthoDB" id="352625at2"/>
<gene>
    <name evidence="1" type="ORF">DB313_04530</name>
</gene>
<dbReference type="AlphaFoldDB" id="A0A386PM62"/>
<evidence type="ECO:0000313" key="2">
    <source>
        <dbReference type="Proteomes" id="UP000275571"/>
    </source>
</evidence>
<accession>A0A386PM62</accession>
<keyword evidence="2" id="KW-1185">Reference proteome</keyword>
<dbReference type="EMBL" id="CP028884">
    <property type="protein sequence ID" value="AYE36704.1"/>
    <property type="molecule type" value="Genomic_DNA"/>
</dbReference>
<reference evidence="1 2" key="1">
    <citation type="journal article" date="2018" name="Infect. Genet. Evol.">
        <title>Genome-wide analysis of Borrelia turcica and 'Candidatus Borrelia tachyglossi' shows relapsing fever-like genomes with unique genomic links to Lyme disease Borrelia.</title>
        <authorList>
            <person name="Gofton A.W."/>
            <person name="Margos G."/>
            <person name="Fingerle V."/>
            <person name="Hepner S."/>
            <person name="Loh S.M."/>
            <person name="Ryan U."/>
            <person name="Irwin P."/>
            <person name="Oskam C.L."/>
        </authorList>
    </citation>
    <scope>NUCLEOTIDE SEQUENCE [LARGE SCALE GENOMIC DNA]</scope>
    <source>
        <strain evidence="1 2">IST7</strain>
    </source>
</reference>